<keyword evidence="3" id="KW-1185">Reference proteome</keyword>
<dbReference type="SUPFAM" id="SSF53474">
    <property type="entry name" value="alpha/beta-Hydrolases"/>
    <property type="match status" value="1"/>
</dbReference>
<evidence type="ECO:0000256" key="1">
    <source>
        <dbReference type="SAM" id="MobiDB-lite"/>
    </source>
</evidence>
<protein>
    <recommendedName>
        <fullName evidence="4">Alpha/beta hydrolase</fullName>
    </recommendedName>
</protein>
<dbReference type="RefSeq" id="WP_183632698.1">
    <property type="nucleotide sequence ID" value="NZ_BAABLE010000011.1"/>
</dbReference>
<organism evidence="2 3">
    <name type="scientific">Niveibacterium umoris</name>
    <dbReference type="NCBI Taxonomy" id="1193620"/>
    <lineage>
        <taxon>Bacteria</taxon>
        <taxon>Pseudomonadati</taxon>
        <taxon>Pseudomonadota</taxon>
        <taxon>Betaproteobacteria</taxon>
        <taxon>Rhodocyclales</taxon>
        <taxon>Rhodocyclaceae</taxon>
        <taxon>Niveibacterium</taxon>
    </lineage>
</organism>
<comment type="caution">
    <text evidence="2">The sequence shown here is derived from an EMBL/GenBank/DDBJ whole genome shotgun (WGS) entry which is preliminary data.</text>
</comment>
<evidence type="ECO:0000313" key="3">
    <source>
        <dbReference type="Proteomes" id="UP000561045"/>
    </source>
</evidence>
<dbReference type="InterPro" id="IPR029058">
    <property type="entry name" value="AB_hydrolase_fold"/>
</dbReference>
<proteinExistence type="predicted"/>
<reference evidence="2 3" key="1">
    <citation type="submission" date="2020-08" db="EMBL/GenBank/DDBJ databases">
        <title>Genomic Encyclopedia of Type Strains, Phase IV (KMG-IV): sequencing the most valuable type-strain genomes for metagenomic binning, comparative biology and taxonomic classification.</title>
        <authorList>
            <person name="Goeker M."/>
        </authorList>
    </citation>
    <scope>NUCLEOTIDE SEQUENCE [LARGE SCALE GENOMIC DNA]</scope>
    <source>
        <strain evidence="2 3">DSM 106739</strain>
    </source>
</reference>
<gene>
    <name evidence="2" type="ORF">GGR36_001086</name>
</gene>
<evidence type="ECO:0008006" key="4">
    <source>
        <dbReference type="Google" id="ProtNLM"/>
    </source>
</evidence>
<dbReference type="InterPro" id="IPR010662">
    <property type="entry name" value="RBBP9/YdeN"/>
</dbReference>
<dbReference type="Gene3D" id="3.40.50.1820">
    <property type="entry name" value="alpha/beta hydrolase"/>
    <property type="match status" value="1"/>
</dbReference>
<dbReference type="EMBL" id="JACIET010000001">
    <property type="protein sequence ID" value="MBB4011778.1"/>
    <property type="molecule type" value="Genomic_DNA"/>
</dbReference>
<dbReference type="GO" id="GO:0016787">
    <property type="term" value="F:hydrolase activity"/>
    <property type="evidence" value="ECO:0007669"/>
    <property type="project" value="InterPro"/>
</dbReference>
<sequence>MSTVLVVPGLHGSGPAHWQSWFERQVEGSIRVEQSNWDEPNLARWAGSLRQELDRARGHVWIVAHSFGCLATAHVAQAYRERIAGAMLVAPADPDKFGLSNTLPDEPLGFPSVVVASTNDPWVRVMRAAWLADRWGSRFVNIGAAGHINVDSGHGPWRDGLEIFNLLRRSHGDFPLGPLDAEGDKPAGPRRRRGDGRRSQFDWVKYLGSA</sequence>
<name>A0A840BJK3_9RHOO</name>
<dbReference type="Proteomes" id="UP000561045">
    <property type="component" value="Unassembled WGS sequence"/>
</dbReference>
<dbReference type="AlphaFoldDB" id="A0A840BJK3"/>
<accession>A0A840BJK3</accession>
<feature type="region of interest" description="Disordered" evidence="1">
    <location>
        <begin position="175"/>
        <end position="198"/>
    </location>
</feature>
<dbReference type="Pfam" id="PF06821">
    <property type="entry name" value="Ser_hydrolase"/>
    <property type="match status" value="1"/>
</dbReference>
<evidence type="ECO:0000313" key="2">
    <source>
        <dbReference type="EMBL" id="MBB4011778.1"/>
    </source>
</evidence>